<gene>
    <name evidence="2" type="ORF">K1Y72_23395</name>
</gene>
<dbReference type="EMBL" id="JAIBOA010000015">
    <property type="protein sequence ID" value="MBW8485344.1"/>
    <property type="molecule type" value="Genomic_DNA"/>
</dbReference>
<keyword evidence="1" id="KW-1133">Transmembrane helix</keyword>
<keyword evidence="3" id="KW-1185">Reference proteome</keyword>
<dbReference type="Proteomes" id="UP000774570">
    <property type="component" value="Unassembled WGS sequence"/>
</dbReference>
<evidence type="ECO:0000313" key="3">
    <source>
        <dbReference type="Proteomes" id="UP000774570"/>
    </source>
</evidence>
<name>A0ABS7FY35_9ACTN</name>
<organism evidence="2 3">
    <name type="scientific">Actinomadura parmotrematis</name>
    <dbReference type="NCBI Taxonomy" id="2864039"/>
    <lineage>
        <taxon>Bacteria</taxon>
        <taxon>Bacillati</taxon>
        <taxon>Actinomycetota</taxon>
        <taxon>Actinomycetes</taxon>
        <taxon>Streptosporangiales</taxon>
        <taxon>Thermomonosporaceae</taxon>
        <taxon>Actinomadura</taxon>
    </lineage>
</organism>
<protein>
    <submittedName>
        <fullName evidence="2">Uncharacterized protein</fullName>
    </submittedName>
</protein>
<proteinExistence type="predicted"/>
<reference evidence="2 3" key="1">
    <citation type="submission" date="2021-07" db="EMBL/GenBank/DDBJ databases">
        <title>Actinomadura sp. PM05-2 isolated from lichen.</title>
        <authorList>
            <person name="Somphong A."/>
            <person name="Phongsopitanun W."/>
            <person name="Tanasupawat S."/>
            <person name="Peongsungnone V."/>
        </authorList>
    </citation>
    <scope>NUCLEOTIDE SEQUENCE [LARGE SCALE GENOMIC DNA]</scope>
    <source>
        <strain evidence="2 3">PM05-2</strain>
    </source>
</reference>
<feature type="transmembrane region" description="Helical" evidence="1">
    <location>
        <begin position="12"/>
        <end position="30"/>
    </location>
</feature>
<sequence length="103" mass="11222">MVVRLGDGPLLWIGPIAVFLALGAWLTLTVRSVRPSRAQYVKWAKDYVPPRRGPVEGGTYRYTPGMYSHSYAPGEIPEMPRQASPAIIPDAAATTDGITRIPS</sequence>
<evidence type="ECO:0000313" key="2">
    <source>
        <dbReference type="EMBL" id="MBW8485344.1"/>
    </source>
</evidence>
<dbReference type="RefSeq" id="WP_220168567.1">
    <property type="nucleotide sequence ID" value="NZ_JAIBOA010000015.1"/>
</dbReference>
<keyword evidence="1" id="KW-0472">Membrane</keyword>
<keyword evidence="1" id="KW-0812">Transmembrane</keyword>
<evidence type="ECO:0000256" key="1">
    <source>
        <dbReference type="SAM" id="Phobius"/>
    </source>
</evidence>
<accession>A0ABS7FY35</accession>
<comment type="caution">
    <text evidence="2">The sequence shown here is derived from an EMBL/GenBank/DDBJ whole genome shotgun (WGS) entry which is preliminary data.</text>
</comment>